<evidence type="ECO:0000256" key="7">
    <source>
        <dbReference type="ARBA" id="ARBA00022741"/>
    </source>
</evidence>
<feature type="transmembrane region" description="Helical" evidence="12">
    <location>
        <begin position="21"/>
        <end position="39"/>
    </location>
</feature>
<evidence type="ECO:0000256" key="4">
    <source>
        <dbReference type="ARBA" id="ARBA00022475"/>
    </source>
</evidence>
<keyword evidence="16" id="KW-1185">Reference proteome</keyword>
<evidence type="ECO:0000256" key="10">
    <source>
        <dbReference type="ARBA" id="ARBA00023012"/>
    </source>
</evidence>
<dbReference type="InterPro" id="IPR003660">
    <property type="entry name" value="HAMP_dom"/>
</dbReference>
<dbReference type="OrthoDB" id="9776552at2"/>
<evidence type="ECO:0000256" key="2">
    <source>
        <dbReference type="ARBA" id="ARBA00004651"/>
    </source>
</evidence>
<dbReference type="EC" id="2.7.13.3" evidence="3"/>
<evidence type="ECO:0000256" key="1">
    <source>
        <dbReference type="ARBA" id="ARBA00000085"/>
    </source>
</evidence>
<accession>W7Z362</accession>
<sequence length="589" mass="66002">MKAAMKLIPDLSIKNKLFLSYFALLTATSILIITVNNYVTQRNNEQQALNSLKVVLEQSGSFLNYKTGSIRKIVEMMAIHDTIQSIVTTDTSVYHENIGNWLLNKYMYNQLIYNVQSTPDIKNISLYMRGGMAAVQSSDQFLLLDDFEHSTWMALVKKSSSPYLWLPSELVGDVKIPDAVSFFRNIPRPLYNSEINSLLRADIPKSVLLEILNQARFTPSTSALLINSRNEIIAGTGNQAGSVEDYVHALQQLTSRSNLGTVVLGQERTLIGVVPIDNSDWRFVLSVPLRDIVDLSRHTRNQLLLIFAGVAALAFPLAYYVSASGTLRIRRLTKSMRKVGVKETQLALDPKNNDEIGELISTFNRMLSRIDDLAADKYELGREVKNVELKALQAQINPHFLYNTLDMVNWLALKYSAEDIRLLITSLSDFYKLSLSNGEDFISIKDELNHVSAYVRIQNMRFGGKISLCIDVPESLTTYRTTKLLLQPLVENAILHGIMEKESQTGTITITVKEDDQYIVMSVSDEGVGIPITTLKEIRQGTLNKPSGGYGMKNVHNRLEYTYGYPCGLSIESTFGVGTSVTIKILKKS</sequence>
<evidence type="ECO:0000256" key="11">
    <source>
        <dbReference type="ARBA" id="ARBA00023136"/>
    </source>
</evidence>
<dbReference type="SMART" id="SM00387">
    <property type="entry name" value="HATPase_c"/>
    <property type="match status" value="1"/>
</dbReference>
<evidence type="ECO:0000313" key="15">
    <source>
        <dbReference type="EMBL" id="GAF08899.1"/>
    </source>
</evidence>
<keyword evidence="9" id="KW-0067">ATP-binding</keyword>
<dbReference type="Proteomes" id="UP000019364">
    <property type="component" value="Unassembled WGS sequence"/>
</dbReference>
<dbReference type="PANTHER" id="PTHR34220:SF7">
    <property type="entry name" value="SENSOR HISTIDINE KINASE YPDA"/>
    <property type="match status" value="1"/>
</dbReference>
<keyword evidence="10" id="KW-0902">Two-component regulatory system</keyword>
<keyword evidence="8 15" id="KW-0418">Kinase</keyword>
<feature type="domain" description="HAMP" evidence="14">
    <location>
        <begin position="323"/>
        <end position="375"/>
    </location>
</feature>
<protein>
    <recommendedName>
        <fullName evidence="3">histidine kinase</fullName>
        <ecNumber evidence="3">2.7.13.3</ecNumber>
    </recommendedName>
</protein>
<dbReference type="eggNOG" id="COG2972">
    <property type="taxonomic scope" value="Bacteria"/>
</dbReference>
<gene>
    <name evidence="15" type="ORF">JCM16418_3009</name>
</gene>
<feature type="transmembrane region" description="Helical" evidence="12">
    <location>
        <begin position="303"/>
        <end position="327"/>
    </location>
</feature>
<organism evidence="15 16">
    <name type="scientific">Paenibacillus pini JCM 16418</name>
    <dbReference type="NCBI Taxonomy" id="1236976"/>
    <lineage>
        <taxon>Bacteria</taxon>
        <taxon>Bacillati</taxon>
        <taxon>Bacillota</taxon>
        <taxon>Bacilli</taxon>
        <taxon>Bacillales</taxon>
        <taxon>Paenibacillaceae</taxon>
        <taxon>Paenibacillus</taxon>
    </lineage>
</organism>
<dbReference type="CDD" id="cd18774">
    <property type="entry name" value="PDC2_HK_sensor"/>
    <property type="match status" value="1"/>
</dbReference>
<dbReference type="GO" id="GO:0005524">
    <property type="term" value="F:ATP binding"/>
    <property type="evidence" value="ECO:0007669"/>
    <property type="project" value="UniProtKB-KW"/>
</dbReference>
<keyword evidence="12" id="KW-1133">Transmembrane helix</keyword>
<keyword evidence="7" id="KW-0547">Nucleotide-binding</keyword>
<evidence type="ECO:0000256" key="12">
    <source>
        <dbReference type="SAM" id="Phobius"/>
    </source>
</evidence>
<dbReference type="SUPFAM" id="SSF55874">
    <property type="entry name" value="ATPase domain of HSP90 chaperone/DNA topoisomerase II/histidine kinase"/>
    <property type="match status" value="1"/>
</dbReference>
<comment type="subcellular location">
    <subcellularLocation>
        <location evidence="2">Cell membrane</location>
        <topology evidence="2">Multi-pass membrane protein</topology>
    </subcellularLocation>
</comment>
<keyword evidence="11 12" id="KW-0472">Membrane</keyword>
<dbReference type="GO" id="GO:0005886">
    <property type="term" value="C:plasma membrane"/>
    <property type="evidence" value="ECO:0007669"/>
    <property type="project" value="UniProtKB-SubCell"/>
</dbReference>
<comment type="catalytic activity">
    <reaction evidence="1">
        <text>ATP + protein L-histidine = ADP + protein N-phospho-L-histidine.</text>
        <dbReference type="EC" id="2.7.13.3"/>
    </reaction>
</comment>
<evidence type="ECO:0000256" key="8">
    <source>
        <dbReference type="ARBA" id="ARBA00022777"/>
    </source>
</evidence>
<dbReference type="GO" id="GO:0000155">
    <property type="term" value="F:phosphorelay sensor kinase activity"/>
    <property type="evidence" value="ECO:0007669"/>
    <property type="project" value="InterPro"/>
</dbReference>
<dbReference type="Gene3D" id="1.10.287.130">
    <property type="match status" value="1"/>
</dbReference>
<dbReference type="Pfam" id="PF02518">
    <property type="entry name" value="HATPase_c"/>
    <property type="match status" value="1"/>
</dbReference>
<dbReference type="InterPro" id="IPR005467">
    <property type="entry name" value="His_kinase_dom"/>
</dbReference>
<dbReference type="InterPro" id="IPR050640">
    <property type="entry name" value="Bact_2-comp_sensor_kinase"/>
</dbReference>
<evidence type="ECO:0000259" key="14">
    <source>
        <dbReference type="PROSITE" id="PS50885"/>
    </source>
</evidence>
<dbReference type="InterPro" id="IPR003594">
    <property type="entry name" value="HATPase_dom"/>
</dbReference>
<name>W7Z362_9BACL</name>
<comment type="caution">
    <text evidence="15">The sequence shown here is derived from an EMBL/GenBank/DDBJ whole genome shotgun (WGS) entry which is preliminary data.</text>
</comment>
<dbReference type="PANTHER" id="PTHR34220">
    <property type="entry name" value="SENSOR HISTIDINE KINASE YPDA"/>
    <property type="match status" value="1"/>
</dbReference>
<dbReference type="PROSITE" id="PS50885">
    <property type="entry name" value="HAMP"/>
    <property type="match status" value="1"/>
</dbReference>
<dbReference type="STRING" id="1236976.JCM16418_3009"/>
<dbReference type="EMBL" id="BAVZ01000008">
    <property type="protein sequence ID" value="GAF08899.1"/>
    <property type="molecule type" value="Genomic_DNA"/>
</dbReference>
<reference evidence="15 16" key="1">
    <citation type="journal article" date="2014" name="Genome Announc.">
        <title>Draft Genome Sequence of Paenibacillus pini JCM 16418T, Isolated from the Rhizosphere of Pine Tree.</title>
        <authorList>
            <person name="Yuki M."/>
            <person name="Oshima K."/>
            <person name="Suda W."/>
            <person name="Oshida Y."/>
            <person name="Kitamura K."/>
            <person name="Iida Y."/>
            <person name="Hattori M."/>
            <person name="Ohkuma M."/>
        </authorList>
    </citation>
    <scope>NUCLEOTIDE SEQUENCE [LARGE SCALE GENOMIC DNA]</scope>
    <source>
        <strain evidence="15 16">JCM 16418</strain>
    </source>
</reference>
<dbReference type="CDD" id="cd06225">
    <property type="entry name" value="HAMP"/>
    <property type="match status" value="1"/>
</dbReference>
<dbReference type="InterPro" id="IPR010559">
    <property type="entry name" value="Sig_transdc_His_kin_internal"/>
</dbReference>
<evidence type="ECO:0000256" key="3">
    <source>
        <dbReference type="ARBA" id="ARBA00012438"/>
    </source>
</evidence>
<dbReference type="InterPro" id="IPR036890">
    <property type="entry name" value="HATPase_C_sf"/>
</dbReference>
<dbReference type="AlphaFoldDB" id="W7Z362"/>
<keyword evidence="5" id="KW-0597">Phosphoprotein</keyword>
<dbReference type="Gene3D" id="3.30.450.20">
    <property type="entry name" value="PAS domain"/>
    <property type="match status" value="1"/>
</dbReference>
<keyword evidence="6" id="KW-0808">Transferase</keyword>
<dbReference type="Pfam" id="PF06580">
    <property type="entry name" value="His_kinase"/>
    <property type="match status" value="1"/>
</dbReference>
<dbReference type="SMART" id="SM00304">
    <property type="entry name" value="HAMP"/>
    <property type="match status" value="1"/>
</dbReference>
<dbReference type="SUPFAM" id="SSF158472">
    <property type="entry name" value="HAMP domain-like"/>
    <property type="match status" value="1"/>
</dbReference>
<evidence type="ECO:0000313" key="16">
    <source>
        <dbReference type="Proteomes" id="UP000019364"/>
    </source>
</evidence>
<keyword evidence="4" id="KW-1003">Cell membrane</keyword>
<evidence type="ECO:0000256" key="5">
    <source>
        <dbReference type="ARBA" id="ARBA00022553"/>
    </source>
</evidence>
<proteinExistence type="predicted"/>
<keyword evidence="12" id="KW-0812">Transmembrane</keyword>
<evidence type="ECO:0000259" key="13">
    <source>
        <dbReference type="PROSITE" id="PS50109"/>
    </source>
</evidence>
<evidence type="ECO:0000256" key="6">
    <source>
        <dbReference type="ARBA" id="ARBA00022679"/>
    </source>
</evidence>
<dbReference type="PROSITE" id="PS50109">
    <property type="entry name" value="HIS_KIN"/>
    <property type="match status" value="1"/>
</dbReference>
<dbReference type="RefSeq" id="WP_052020268.1">
    <property type="nucleotide sequence ID" value="NZ_BAVZ01000008.1"/>
</dbReference>
<dbReference type="Pfam" id="PF00672">
    <property type="entry name" value="HAMP"/>
    <property type="match status" value="1"/>
</dbReference>
<feature type="domain" description="Histidine kinase" evidence="13">
    <location>
        <begin position="416"/>
        <end position="589"/>
    </location>
</feature>
<dbReference type="Gene3D" id="3.30.565.10">
    <property type="entry name" value="Histidine kinase-like ATPase, C-terminal domain"/>
    <property type="match status" value="1"/>
</dbReference>
<evidence type="ECO:0000256" key="9">
    <source>
        <dbReference type="ARBA" id="ARBA00022840"/>
    </source>
</evidence>